<dbReference type="EMBL" id="CADIJQ010000004">
    <property type="protein sequence ID" value="CAB3709344.1"/>
    <property type="molecule type" value="Genomic_DNA"/>
</dbReference>
<keyword evidence="4" id="KW-0281">Fimbrium</keyword>
<evidence type="ECO:0000256" key="4">
    <source>
        <dbReference type="ARBA" id="ARBA00023263"/>
    </source>
</evidence>
<dbReference type="PANTHER" id="PTHR33420">
    <property type="entry name" value="FIMBRIAL SUBUNIT ELFA-RELATED"/>
    <property type="match status" value="1"/>
</dbReference>
<keyword evidence="3 5" id="KW-0732">Signal</keyword>
<name>A0A6S7A2H0_9BURK</name>
<evidence type="ECO:0000256" key="5">
    <source>
        <dbReference type="SAM" id="SignalP"/>
    </source>
</evidence>
<dbReference type="Gene3D" id="2.60.40.1090">
    <property type="entry name" value="Fimbrial-type adhesion domain"/>
    <property type="match status" value="1"/>
</dbReference>
<dbReference type="RefSeq" id="WP_175170189.1">
    <property type="nucleotide sequence ID" value="NZ_CADIJQ010000004.1"/>
</dbReference>
<dbReference type="InterPro" id="IPR008966">
    <property type="entry name" value="Adhesion_dom_sf"/>
</dbReference>
<dbReference type="Proteomes" id="UP000494269">
    <property type="component" value="Unassembled WGS sequence"/>
</dbReference>
<dbReference type="PANTHER" id="PTHR33420:SF12">
    <property type="entry name" value="FIMBRIN-LIKE PROTEIN FIMI-RELATED"/>
    <property type="match status" value="1"/>
</dbReference>
<dbReference type="SUPFAM" id="SSF49401">
    <property type="entry name" value="Bacterial adhesins"/>
    <property type="match status" value="1"/>
</dbReference>
<dbReference type="Pfam" id="PF00419">
    <property type="entry name" value="Fimbrial"/>
    <property type="match status" value="1"/>
</dbReference>
<accession>A0A6S7A2H0</accession>
<proteinExistence type="inferred from homology"/>
<evidence type="ECO:0000256" key="3">
    <source>
        <dbReference type="ARBA" id="ARBA00022729"/>
    </source>
</evidence>
<evidence type="ECO:0000313" key="7">
    <source>
        <dbReference type="EMBL" id="CAB3709344.1"/>
    </source>
</evidence>
<keyword evidence="8" id="KW-1185">Reference proteome</keyword>
<dbReference type="GO" id="GO:0009289">
    <property type="term" value="C:pilus"/>
    <property type="evidence" value="ECO:0007669"/>
    <property type="project" value="UniProtKB-SubCell"/>
</dbReference>
<gene>
    <name evidence="7" type="primary">lpfA_2</name>
    <name evidence="7" type="ORF">LMG3441_03026</name>
</gene>
<feature type="chain" id="PRO_5028927315" evidence="5">
    <location>
        <begin position="24"/>
        <end position="177"/>
    </location>
</feature>
<comment type="similarity">
    <text evidence="2">Belongs to the fimbrial protein family.</text>
</comment>
<dbReference type="InterPro" id="IPR050263">
    <property type="entry name" value="Bact_Fimbrial_Adh_Pro"/>
</dbReference>
<comment type="subcellular location">
    <subcellularLocation>
        <location evidence="1">Fimbrium</location>
    </subcellularLocation>
</comment>
<protein>
    <submittedName>
        <fullName evidence="7">Putative major fimbrial subunit LpfA</fullName>
    </submittedName>
</protein>
<organism evidence="7 8">
    <name type="scientific">Achromobacter kerstersii</name>
    <dbReference type="NCBI Taxonomy" id="1353890"/>
    <lineage>
        <taxon>Bacteria</taxon>
        <taxon>Pseudomonadati</taxon>
        <taxon>Pseudomonadota</taxon>
        <taxon>Betaproteobacteria</taxon>
        <taxon>Burkholderiales</taxon>
        <taxon>Alcaligenaceae</taxon>
        <taxon>Achromobacter</taxon>
    </lineage>
</organism>
<evidence type="ECO:0000259" key="6">
    <source>
        <dbReference type="Pfam" id="PF00419"/>
    </source>
</evidence>
<dbReference type="AlphaFoldDB" id="A0A6S7A2H0"/>
<evidence type="ECO:0000313" key="8">
    <source>
        <dbReference type="Proteomes" id="UP000494269"/>
    </source>
</evidence>
<evidence type="ECO:0000256" key="1">
    <source>
        <dbReference type="ARBA" id="ARBA00004561"/>
    </source>
</evidence>
<dbReference type="GO" id="GO:0043709">
    <property type="term" value="P:cell adhesion involved in single-species biofilm formation"/>
    <property type="evidence" value="ECO:0007669"/>
    <property type="project" value="TreeGrafter"/>
</dbReference>
<feature type="signal peptide" evidence="5">
    <location>
        <begin position="1"/>
        <end position="23"/>
    </location>
</feature>
<dbReference type="InterPro" id="IPR000259">
    <property type="entry name" value="Adhesion_dom_fimbrial"/>
</dbReference>
<sequence length="177" mass="17618">MTKTLLNTLLAASFVVAAGTAAAADTGNISFQGDITQSACSIGGGQQGADMLVKMGSISTNMFKAVGDKGPQTDFKIALLGCDPTVSTAASISFRPGAGSVINSRLLSLESGSGAQGVAVGLADENGTAIAVGGAGVTYNLISGTNNFNFKAYYEATAATVTAGKANAQAVFEVQYS</sequence>
<feature type="domain" description="Fimbrial-type adhesion" evidence="6">
    <location>
        <begin position="29"/>
        <end position="176"/>
    </location>
</feature>
<dbReference type="InterPro" id="IPR036937">
    <property type="entry name" value="Adhesion_dom_fimbrial_sf"/>
</dbReference>
<evidence type="ECO:0000256" key="2">
    <source>
        <dbReference type="ARBA" id="ARBA00006671"/>
    </source>
</evidence>
<reference evidence="7 8" key="1">
    <citation type="submission" date="2020-04" db="EMBL/GenBank/DDBJ databases">
        <authorList>
            <person name="De Canck E."/>
        </authorList>
    </citation>
    <scope>NUCLEOTIDE SEQUENCE [LARGE SCALE GENOMIC DNA]</scope>
    <source>
        <strain evidence="7 8">LMG 3441</strain>
    </source>
</reference>